<evidence type="ECO:0000313" key="3">
    <source>
        <dbReference type="EMBL" id="CAA9345966.1"/>
    </source>
</evidence>
<dbReference type="SUPFAM" id="SSF56784">
    <property type="entry name" value="HAD-like"/>
    <property type="match status" value="1"/>
</dbReference>
<dbReference type="InterPro" id="IPR023198">
    <property type="entry name" value="PGP-like_dom2"/>
</dbReference>
<keyword evidence="2 3" id="KW-0378">Hydrolase</keyword>
<dbReference type="Gene3D" id="3.40.50.1000">
    <property type="entry name" value="HAD superfamily/HAD-like"/>
    <property type="match status" value="1"/>
</dbReference>
<sequence>MATFPNSPAAPVVVFDVNGTLLDLSVLDPHFARLFSHPSVREEWFHLLERLWMVTLITDAYEPFAELAEAALRMTAQKWGIALPDEEKAAILQGMKALPPFPDVAEGLAAFREAGFRLAALTNGSLATAKTLLERAELTGFFDGVFSVEQVKRYKPAREPYQLAARGMGVATAEMTMTAAHAWDIAGARAAGCKTAFLARPGKVLNPLGPVPDWQAPNLPELARKMRR</sequence>
<dbReference type="EC" id="3.8.1.2" evidence="3"/>
<dbReference type="InterPro" id="IPR006328">
    <property type="entry name" value="2-HAD"/>
</dbReference>
<name>A0A6J4LZD2_9SPHI</name>
<organism evidence="3">
    <name type="scientific">uncultured Cytophagales bacterium</name>
    <dbReference type="NCBI Taxonomy" id="158755"/>
    <lineage>
        <taxon>Bacteria</taxon>
        <taxon>Pseudomonadati</taxon>
        <taxon>Bacteroidota</taxon>
        <taxon>Sphingobacteriia</taxon>
        <taxon>Sphingobacteriales</taxon>
        <taxon>environmental samples</taxon>
    </lineage>
</organism>
<dbReference type="PANTHER" id="PTHR43316">
    <property type="entry name" value="HYDROLASE, HALOACID DELAHOGENASE-RELATED"/>
    <property type="match status" value="1"/>
</dbReference>
<dbReference type="InterPro" id="IPR036412">
    <property type="entry name" value="HAD-like_sf"/>
</dbReference>
<evidence type="ECO:0000256" key="1">
    <source>
        <dbReference type="ARBA" id="ARBA00008106"/>
    </source>
</evidence>
<dbReference type="Pfam" id="PF00702">
    <property type="entry name" value="Hydrolase"/>
    <property type="match status" value="1"/>
</dbReference>
<dbReference type="PANTHER" id="PTHR43316:SF3">
    <property type="entry name" value="HALOACID DEHALOGENASE, TYPE II (AFU_ORTHOLOGUE AFUA_2G07750)-RELATED"/>
    <property type="match status" value="1"/>
</dbReference>
<evidence type="ECO:0000256" key="2">
    <source>
        <dbReference type="ARBA" id="ARBA00022801"/>
    </source>
</evidence>
<dbReference type="SFLD" id="SFLDG01129">
    <property type="entry name" value="C1.5:_HAD__Beta-PGM__Phosphata"/>
    <property type="match status" value="1"/>
</dbReference>
<accession>A0A6J4LZD2</accession>
<dbReference type="InterPro" id="IPR051540">
    <property type="entry name" value="S-2-haloacid_dehalogenase"/>
</dbReference>
<dbReference type="SFLD" id="SFLDS00003">
    <property type="entry name" value="Haloacid_Dehalogenase"/>
    <property type="match status" value="1"/>
</dbReference>
<dbReference type="InterPro" id="IPR023214">
    <property type="entry name" value="HAD_sf"/>
</dbReference>
<gene>
    <name evidence="3" type="ORF">AVDCRST_MAG56-8176</name>
</gene>
<dbReference type="CDD" id="cd02588">
    <property type="entry name" value="HAD_L2-DEX"/>
    <property type="match status" value="1"/>
</dbReference>
<dbReference type="PRINTS" id="PR00413">
    <property type="entry name" value="HADHALOGNASE"/>
</dbReference>
<dbReference type="NCBIfam" id="TIGR01428">
    <property type="entry name" value="HAD_type_II"/>
    <property type="match status" value="1"/>
</dbReference>
<comment type="similarity">
    <text evidence="1">Belongs to the HAD-like hydrolase superfamily. S-2-haloalkanoic acid dehalogenase family.</text>
</comment>
<dbReference type="NCBIfam" id="TIGR01493">
    <property type="entry name" value="HAD-SF-IA-v2"/>
    <property type="match status" value="1"/>
</dbReference>
<dbReference type="InterPro" id="IPR006439">
    <property type="entry name" value="HAD-SF_hydro_IA"/>
</dbReference>
<reference evidence="3" key="1">
    <citation type="submission" date="2020-02" db="EMBL/GenBank/DDBJ databases">
        <authorList>
            <person name="Meier V. D."/>
        </authorList>
    </citation>
    <scope>NUCLEOTIDE SEQUENCE</scope>
    <source>
        <strain evidence="3">AVDCRST_MAG56</strain>
    </source>
</reference>
<dbReference type="EMBL" id="CADCTQ010000688">
    <property type="protein sequence ID" value="CAA9345966.1"/>
    <property type="molecule type" value="Genomic_DNA"/>
</dbReference>
<dbReference type="Gene3D" id="1.10.150.240">
    <property type="entry name" value="Putative phosphatase, domain 2"/>
    <property type="match status" value="1"/>
</dbReference>
<dbReference type="AlphaFoldDB" id="A0A6J4LZD2"/>
<protein>
    <submittedName>
        <fullName evidence="3">Cryptic haloacid dehalogenase 1</fullName>
        <ecNumber evidence="3">3.8.1.2</ecNumber>
    </submittedName>
</protein>
<dbReference type="GO" id="GO:0018784">
    <property type="term" value="F:(S)-2-haloacid dehalogenase activity"/>
    <property type="evidence" value="ECO:0007669"/>
    <property type="project" value="UniProtKB-EC"/>
</dbReference>
<proteinExistence type="inferred from homology"/>